<accession>A0AAN7RLQ9</accession>
<reference evidence="1 2" key="1">
    <citation type="journal article" date="2023" name="Hortic Res">
        <title>Pangenome of water caltrop reveals structural variations and asymmetric subgenome divergence after allopolyploidization.</title>
        <authorList>
            <person name="Zhang X."/>
            <person name="Chen Y."/>
            <person name="Wang L."/>
            <person name="Yuan Y."/>
            <person name="Fang M."/>
            <person name="Shi L."/>
            <person name="Lu R."/>
            <person name="Comes H.P."/>
            <person name="Ma Y."/>
            <person name="Chen Y."/>
            <person name="Huang G."/>
            <person name="Zhou Y."/>
            <person name="Zheng Z."/>
            <person name="Qiu Y."/>
        </authorList>
    </citation>
    <scope>NUCLEOTIDE SEQUENCE [LARGE SCALE GENOMIC DNA]</scope>
    <source>
        <strain evidence="1">F231</strain>
    </source>
</reference>
<evidence type="ECO:0000313" key="2">
    <source>
        <dbReference type="Proteomes" id="UP001346149"/>
    </source>
</evidence>
<proteinExistence type="predicted"/>
<dbReference type="PANTHER" id="PTHR35279">
    <property type="match status" value="1"/>
</dbReference>
<dbReference type="EMBL" id="JAXQNO010000002">
    <property type="protein sequence ID" value="KAK4802531.1"/>
    <property type="molecule type" value="Genomic_DNA"/>
</dbReference>
<protein>
    <submittedName>
        <fullName evidence="1">Uncharacterized protein</fullName>
    </submittedName>
</protein>
<organism evidence="1 2">
    <name type="scientific">Trapa natans</name>
    <name type="common">Water chestnut</name>
    <dbReference type="NCBI Taxonomy" id="22666"/>
    <lineage>
        <taxon>Eukaryota</taxon>
        <taxon>Viridiplantae</taxon>
        <taxon>Streptophyta</taxon>
        <taxon>Embryophyta</taxon>
        <taxon>Tracheophyta</taxon>
        <taxon>Spermatophyta</taxon>
        <taxon>Magnoliopsida</taxon>
        <taxon>eudicotyledons</taxon>
        <taxon>Gunneridae</taxon>
        <taxon>Pentapetalae</taxon>
        <taxon>rosids</taxon>
        <taxon>malvids</taxon>
        <taxon>Myrtales</taxon>
        <taxon>Lythraceae</taxon>
        <taxon>Trapa</taxon>
    </lineage>
</organism>
<dbReference type="PANTHER" id="PTHR35279:SF1">
    <property type="entry name" value="ARABINANASE_LEVANSUCRASE_INVERTASE"/>
    <property type="match status" value="1"/>
</dbReference>
<keyword evidence="2" id="KW-1185">Reference proteome</keyword>
<dbReference type="InterPro" id="IPR023296">
    <property type="entry name" value="Glyco_hydro_beta-prop_sf"/>
</dbReference>
<gene>
    <name evidence="1" type="ORF">SAY86_000734</name>
</gene>
<sequence>MKGERSIGFAVSNDGLKEWMRLKEEPVFRPSEAKDLWDKRGVGSPYLVQLDGEERHRTILGCLLYTTKLVAKQEGLEDGFRVVINDGQTGCQSFSFLSVGSPA</sequence>
<dbReference type="Proteomes" id="UP001346149">
    <property type="component" value="Unassembled WGS sequence"/>
</dbReference>
<evidence type="ECO:0000313" key="1">
    <source>
        <dbReference type="EMBL" id="KAK4802531.1"/>
    </source>
</evidence>
<dbReference type="AlphaFoldDB" id="A0AAN7RLQ9"/>
<dbReference type="Gene3D" id="2.115.10.20">
    <property type="entry name" value="Glycosyl hydrolase domain, family 43"/>
    <property type="match status" value="1"/>
</dbReference>
<comment type="caution">
    <text evidence="1">The sequence shown here is derived from an EMBL/GenBank/DDBJ whole genome shotgun (WGS) entry which is preliminary data.</text>
</comment>
<name>A0AAN7RLQ9_TRANT</name>